<sequence length="71" mass="7895">MTSKKLKSVLGNSLPAGMSKADVEAVLQFLYGAFDKRSAKQVQISHPYIEENAPQVSVSDFCRWLQFVCNS</sequence>
<dbReference type="Proteomes" id="UP000287188">
    <property type="component" value="Unassembled WGS sequence"/>
</dbReference>
<dbReference type="AlphaFoldDB" id="A0A402AD42"/>
<dbReference type="EMBL" id="BIFS01000001">
    <property type="protein sequence ID" value="GCE17003.1"/>
    <property type="molecule type" value="Genomic_DNA"/>
</dbReference>
<protein>
    <submittedName>
        <fullName evidence="1">Uncharacterized protein</fullName>
    </submittedName>
</protein>
<reference evidence="2" key="1">
    <citation type="submission" date="2018-12" db="EMBL/GenBank/DDBJ databases">
        <title>Tengunoibacter tsumagoiensis gen. nov., sp. nov., Dictyobacter kobayashii sp. nov., D. alpinus sp. nov., and D. joshuensis sp. nov. and description of Dictyobacteraceae fam. nov. within the order Ktedonobacterales isolated from Tengu-no-mugimeshi.</title>
        <authorList>
            <person name="Wang C.M."/>
            <person name="Zheng Y."/>
            <person name="Sakai Y."/>
            <person name="Toyoda A."/>
            <person name="Minakuchi Y."/>
            <person name="Abe K."/>
            <person name="Yokota A."/>
            <person name="Yabe S."/>
        </authorList>
    </citation>
    <scope>NUCLEOTIDE SEQUENCE [LARGE SCALE GENOMIC DNA]</scope>
    <source>
        <strain evidence="2">Uno11</strain>
    </source>
</reference>
<proteinExistence type="predicted"/>
<name>A0A402AD42_9CHLR</name>
<evidence type="ECO:0000313" key="2">
    <source>
        <dbReference type="Proteomes" id="UP000287188"/>
    </source>
</evidence>
<organism evidence="1 2">
    <name type="scientific">Dictyobacter kobayashii</name>
    <dbReference type="NCBI Taxonomy" id="2014872"/>
    <lineage>
        <taxon>Bacteria</taxon>
        <taxon>Bacillati</taxon>
        <taxon>Chloroflexota</taxon>
        <taxon>Ktedonobacteria</taxon>
        <taxon>Ktedonobacterales</taxon>
        <taxon>Dictyobacteraceae</taxon>
        <taxon>Dictyobacter</taxon>
    </lineage>
</organism>
<evidence type="ECO:0000313" key="1">
    <source>
        <dbReference type="EMBL" id="GCE17003.1"/>
    </source>
</evidence>
<accession>A0A402AD42</accession>
<keyword evidence="2" id="KW-1185">Reference proteome</keyword>
<gene>
    <name evidence="1" type="ORF">KDK_08030</name>
</gene>
<comment type="caution">
    <text evidence="1">The sequence shown here is derived from an EMBL/GenBank/DDBJ whole genome shotgun (WGS) entry which is preliminary data.</text>
</comment>